<dbReference type="GO" id="GO:0016020">
    <property type="term" value="C:membrane"/>
    <property type="evidence" value="ECO:0007669"/>
    <property type="project" value="UniProtKB-SubCell"/>
</dbReference>
<feature type="transmembrane region" description="Helical" evidence="8">
    <location>
        <begin position="379"/>
        <end position="398"/>
    </location>
</feature>
<dbReference type="Proteomes" id="UP000076881">
    <property type="component" value="Unassembled WGS sequence"/>
</dbReference>
<comment type="similarity">
    <text evidence="6">Belongs to the major facilitator superfamily. Allantoate permease family.</text>
</comment>
<evidence type="ECO:0000256" key="5">
    <source>
        <dbReference type="ARBA" id="ARBA00023136"/>
    </source>
</evidence>
<evidence type="ECO:0000313" key="10">
    <source>
        <dbReference type="EMBL" id="OAA81645.1"/>
    </source>
</evidence>
<feature type="transmembrane region" description="Helical" evidence="8">
    <location>
        <begin position="354"/>
        <end position="373"/>
    </location>
</feature>
<evidence type="ECO:0000259" key="9">
    <source>
        <dbReference type="PROSITE" id="PS50850"/>
    </source>
</evidence>
<feature type="transmembrane region" description="Helical" evidence="8">
    <location>
        <begin position="178"/>
        <end position="198"/>
    </location>
</feature>
<gene>
    <name evidence="10" type="ORF">LEL_01190</name>
</gene>
<dbReference type="Pfam" id="PF07690">
    <property type="entry name" value="MFS_1"/>
    <property type="match status" value="1"/>
</dbReference>
<dbReference type="GO" id="GO:0022857">
    <property type="term" value="F:transmembrane transporter activity"/>
    <property type="evidence" value="ECO:0007669"/>
    <property type="project" value="InterPro"/>
</dbReference>
<reference evidence="10 11" key="1">
    <citation type="journal article" date="2016" name="Genome Biol. Evol.">
        <title>Divergent and convergent evolution of fungal pathogenicity.</title>
        <authorList>
            <person name="Shang Y."/>
            <person name="Xiao G."/>
            <person name="Zheng P."/>
            <person name="Cen K."/>
            <person name="Zhan S."/>
            <person name="Wang C."/>
        </authorList>
    </citation>
    <scope>NUCLEOTIDE SEQUENCE [LARGE SCALE GENOMIC DNA]</scope>
    <source>
        <strain evidence="10 11">RCEF 1005</strain>
    </source>
</reference>
<evidence type="ECO:0000256" key="8">
    <source>
        <dbReference type="SAM" id="Phobius"/>
    </source>
</evidence>
<evidence type="ECO:0000313" key="11">
    <source>
        <dbReference type="Proteomes" id="UP000076881"/>
    </source>
</evidence>
<feature type="region of interest" description="Disordered" evidence="7">
    <location>
        <begin position="475"/>
        <end position="500"/>
    </location>
</feature>
<feature type="domain" description="Major facilitator superfamily (MFS) profile" evidence="9">
    <location>
        <begin position="36"/>
        <end position="477"/>
    </location>
</feature>
<organism evidence="10 11">
    <name type="scientific">Akanthomyces lecanii RCEF 1005</name>
    <dbReference type="NCBI Taxonomy" id="1081108"/>
    <lineage>
        <taxon>Eukaryota</taxon>
        <taxon>Fungi</taxon>
        <taxon>Dikarya</taxon>
        <taxon>Ascomycota</taxon>
        <taxon>Pezizomycotina</taxon>
        <taxon>Sordariomycetes</taxon>
        <taxon>Hypocreomycetidae</taxon>
        <taxon>Hypocreales</taxon>
        <taxon>Cordycipitaceae</taxon>
        <taxon>Akanthomyces</taxon>
        <taxon>Cordyceps confragosa</taxon>
    </lineage>
</organism>
<keyword evidence="3 8" id="KW-0812">Transmembrane</keyword>
<keyword evidence="11" id="KW-1185">Reference proteome</keyword>
<dbReference type="EMBL" id="AZHF01000001">
    <property type="protein sequence ID" value="OAA81645.1"/>
    <property type="molecule type" value="Genomic_DNA"/>
</dbReference>
<accession>A0A168KG36</accession>
<feature type="transmembrane region" description="Helical" evidence="8">
    <location>
        <begin position="78"/>
        <end position="96"/>
    </location>
</feature>
<evidence type="ECO:0000256" key="4">
    <source>
        <dbReference type="ARBA" id="ARBA00022989"/>
    </source>
</evidence>
<dbReference type="SUPFAM" id="SSF103473">
    <property type="entry name" value="MFS general substrate transporter"/>
    <property type="match status" value="1"/>
</dbReference>
<feature type="transmembrane region" description="Helical" evidence="8">
    <location>
        <begin position="449"/>
        <end position="470"/>
    </location>
</feature>
<comment type="caution">
    <text evidence="10">The sequence shown here is derived from an EMBL/GenBank/DDBJ whole genome shotgun (WGS) entry which is preliminary data.</text>
</comment>
<protein>
    <submittedName>
        <fullName evidence="10">Major facilitator superfamily domain, general substrate transporter</fullName>
    </submittedName>
</protein>
<keyword evidence="2" id="KW-0813">Transport</keyword>
<dbReference type="InterPro" id="IPR020846">
    <property type="entry name" value="MFS_dom"/>
</dbReference>
<evidence type="ECO:0000256" key="1">
    <source>
        <dbReference type="ARBA" id="ARBA00004141"/>
    </source>
</evidence>
<evidence type="ECO:0000256" key="6">
    <source>
        <dbReference type="ARBA" id="ARBA00037968"/>
    </source>
</evidence>
<dbReference type="AlphaFoldDB" id="A0A168KG36"/>
<evidence type="ECO:0000256" key="3">
    <source>
        <dbReference type="ARBA" id="ARBA00022692"/>
    </source>
</evidence>
<sequence length="500" mass="56843">MDADQKAVAARRWYHWHEPGTTKEDKWLIFKLDINILTYLCLTFFVKYLDQTNVTNAYVSGMKDDFNLKRDELNWMTTWFNIGVILGAPASTLALTQINPRWWLPSCTVVWSLLVLFMYKATAAKTIYILSTCVERELGADDEARFFCGMAESGVLPGAWYIIGSWYTKSEIGRRTSLFYFSATGGQMLSSLIQGGIYRSLKGHLGLASWRWLFIIDFLISMPIAIMGLCVCPDEPRAKRIWWMSEKERQRCIERIKEDDRDPEPFAWNLDLVKRVLKSWQLYAFCIAWGALELTCGVNLQRWMILWLSRVKVDGHLKYSVPQVNWLPAGIGATQFGWMILASWTSDYYRNPSIVIAVLGLVQLFCYIVFAVWPDNNDFIMAAFYICSAYGAIGPLIGSWLNSSCGGDRALRAFTSGLTSSVGFGLGTAAQQTMFPVSQSPKFRQTQGFIFAIVWIVFAAVAWCGIAMPIMERRFPPPHKETTHADLDEEQHPGTKPISP</sequence>
<feature type="transmembrane region" description="Helical" evidence="8">
    <location>
        <begin position="210"/>
        <end position="232"/>
    </location>
</feature>
<proteinExistence type="inferred from homology"/>
<name>A0A168KG36_CORDF</name>
<feature type="transmembrane region" description="Helical" evidence="8">
    <location>
        <begin position="102"/>
        <end position="119"/>
    </location>
</feature>
<feature type="transmembrane region" description="Helical" evidence="8">
    <location>
        <begin position="410"/>
        <end position="429"/>
    </location>
</feature>
<dbReference type="PANTHER" id="PTHR43791:SF39">
    <property type="entry name" value="TRANSPORTER LIZ1_SEO1, PUTATIVE (AFU_ORTHOLOGUE AFUA_3G00980)-RELATED"/>
    <property type="match status" value="1"/>
</dbReference>
<evidence type="ECO:0000256" key="2">
    <source>
        <dbReference type="ARBA" id="ARBA00022448"/>
    </source>
</evidence>
<dbReference type="Gene3D" id="1.20.1250.20">
    <property type="entry name" value="MFS general substrate transporter like domains"/>
    <property type="match status" value="1"/>
</dbReference>
<dbReference type="FunFam" id="1.20.1250.20:FF:000065">
    <property type="entry name" value="Putative MFS pantothenate transporter"/>
    <property type="match status" value="1"/>
</dbReference>
<feature type="compositionally biased region" description="Basic and acidic residues" evidence="7">
    <location>
        <begin position="475"/>
        <end position="493"/>
    </location>
</feature>
<evidence type="ECO:0000256" key="7">
    <source>
        <dbReference type="SAM" id="MobiDB-lite"/>
    </source>
</evidence>
<dbReference type="InterPro" id="IPR011701">
    <property type="entry name" value="MFS"/>
</dbReference>
<dbReference type="PANTHER" id="PTHR43791">
    <property type="entry name" value="PERMEASE-RELATED"/>
    <property type="match status" value="1"/>
</dbReference>
<feature type="transmembrane region" description="Helical" evidence="8">
    <location>
        <begin position="324"/>
        <end position="342"/>
    </location>
</feature>
<keyword evidence="4 8" id="KW-1133">Transmembrane helix</keyword>
<keyword evidence="5 8" id="KW-0472">Membrane</keyword>
<dbReference type="PROSITE" id="PS50850">
    <property type="entry name" value="MFS"/>
    <property type="match status" value="1"/>
</dbReference>
<dbReference type="STRING" id="1081108.A0A168KG36"/>
<feature type="transmembrane region" description="Helical" evidence="8">
    <location>
        <begin position="282"/>
        <end position="304"/>
    </location>
</feature>
<dbReference type="InterPro" id="IPR036259">
    <property type="entry name" value="MFS_trans_sf"/>
</dbReference>
<comment type="subcellular location">
    <subcellularLocation>
        <location evidence="1">Membrane</location>
        <topology evidence="1">Multi-pass membrane protein</topology>
    </subcellularLocation>
</comment>
<dbReference type="OrthoDB" id="3639251at2759"/>